<evidence type="ECO:0000256" key="1">
    <source>
        <dbReference type="ARBA" id="ARBA00004324"/>
    </source>
</evidence>
<accession>A0A8C2JXE0</accession>
<evidence type="ECO:0000256" key="2">
    <source>
        <dbReference type="ARBA" id="ARBA00022728"/>
    </source>
</evidence>
<dbReference type="Gene3D" id="4.10.280.110">
    <property type="entry name" value="Pre-mRNA processing factor 4 domain"/>
    <property type="match status" value="1"/>
</dbReference>
<dbReference type="SUPFAM" id="SSF158230">
    <property type="entry name" value="PRP4-like"/>
    <property type="match status" value="1"/>
</dbReference>
<evidence type="ECO:0000259" key="3">
    <source>
        <dbReference type="SMART" id="SM00500"/>
    </source>
</evidence>
<dbReference type="GO" id="GO:0071021">
    <property type="term" value="C:U2-type post-spliceosomal complex"/>
    <property type="evidence" value="ECO:0007669"/>
    <property type="project" value="TreeGrafter"/>
</dbReference>
<dbReference type="Ensembl" id="ENSCCRT00020109948.1">
    <property type="protein sequence ID" value="ENSCCRP00020100561.1"/>
    <property type="gene ID" value="ENSCCRG00020046185.1"/>
</dbReference>
<dbReference type="AlphaFoldDB" id="A0A8C2JXE0"/>
<protein>
    <submittedName>
        <fullName evidence="4">PRP18 pre-mRNA processing factor 18 homolog (yeast)</fullName>
    </submittedName>
</protein>
<dbReference type="InterPro" id="IPR014906">
    <property type="entry name" value="PRP4-like"/>
</dbReference>
<dbReference type="GO" id="GO:0000350">
    <property type="term" value="P:generation of catalytic spliceosome for second transesterification step"/>
    <property type="evidence" value="ECO:0007669"/>
    <property type="project" value="TreeGrafter"/>
</dbReference>
<dbReference type="SMART" id="SM00500">
    <property type="entry name" value="SFM"/>
    <property type="match status" value="1"/>
</dbReference>
<dbReference type="GO" id="GO:0046540">
    <property type="term" value="C:U4/U6 x U5 tri-snRNP complex"/>
    <property type="evidence" value="ECO:0007669"/>
    <property type="project" value="TreeGrafter"/>
</dbReference>
<proteinExistence type="predicted"/>
<organism evidence="4 5">
    <name type="scientific">Cyprinus carpio</name>
    <name type="common">Common carp</name>
    <dbReference type="NCBI Taxonomy" id="7962"/>
    <lineage>
        <taxon>Eukaryota</taxon>
        <taxon>Metazoa</taxon>
        <taxon>Chordata</taxon>
        <taxon>Craniata</taxon>
        <taxon>Vertebrata</taxon>
        <taxon>Euteleostomi</taxon>
        <taxon>Actinopterygii</taxon>
        <taxon>Neopterygii</taxon>
        <taxon>Teleostei</taxon>
        <taxon>Ostariophysi</taxon>
        <taxon>Cypriniformes</taxon>
        <taxon>Cyprinidae</taxon>
        <taxon>Cyprininae</taxon>
        <taxon>Cyprinus</taxon>
    </lineage>
</organism>
<keyword evidence="2" id="KW-0507">mRNA processing</keyword>
<evidence type="ECO:0000313" key="4">
    <source>
        <dbReference type="Ensembl" id="ENSCCRP00020100561.1"/>
    </source>
</evidence>
<evidence type="ECO:0000313" key="5">
    <source>
        <dbReference type="Proteomes" id="UP000694701"/>
    </source>
</evidence>
<sequence>MDILKAEIARKRKLIEEKELVDDSKKYFKRADLARKEEEDYYRRCGYKLDKTEEEAPSSTSSNRVLELELTEEKLPMTLSRQEVIRRLRERGEPIRLFGESDYDAFQRLRKIEILAPEVNKGLRNDLKAAMDKIDQQYLNEIVGGAEGTELDTQHDLKVHEENTTIEELEALGASLGTGDDVRDMDIINKVLRVCFFFYFFKLLMTICQKHFPTDPSKCVEYNAL</sequence>
<dbReference type="Proteomes" id="UP000694701">
    <property type="component" value="Unplaced"/>
</dbReference>
<dbReference type="InterPro" id="IPR036285">
    <property type="entry name" value="PRP4-like_sf"/>
</dbReference>
<keyword evidence="2" id="KW-0508">mRNA splicing</keyword>
<dbReference type="PANTHER" id="PTHR13007">
    <property type="entry name" value="PRE-MRNA SPLICING FACTOR-RELATED"/>
    <property type="match status" value="1"/>
</dbReference>
<dbReference type="GO" id="GO:0016607">
    <property type="term" value="C:nuclear speck"/>
    <property type="evidence" value="ECO:0007669"/>
    <property type="project" value="UniProtKB-SubCell"/>
</dbReference>
<dbReference type="InterPro" id="IPR039979">
    <property type="entry name" value="PRPF18"/>
</dbReference>
<reference evidence="4" key="1">
    <citation type="submission" date="2025-08" db="UniProtKB">
        <authorList>
            <consortium name="Ensembl"/>
        </authorList>
    </citation>
    <scope>IDENTIFICATION</scope>
</reference>
<name>A0A8C2JXE0_CYPCA</name>
<dbReference type="FunFam" id="4.10.280.110:FF:000001">
    <property type="entry name" value="pre-mRNA-splicing factor 18 isoform X2"/>
    <property type="match status" value="1"/>
</dbReference>
<dbReference type="GO" id="GO:0005682">
    <property type="term" value="C:U5 snRNP"/>
    <property type="evidence" value="ECO:0007669"/>
    <property type="project" value="TreeGrafter"/>
</dbReference>
<feature type="domain" description="Pre-mRNA processing factor 4 (PRP4)-like" evidence="3">
    <location>
        <begin position="79"/>
        <end position="129"/>
    </location>
</feature>
<keyword evidence="2" id="KW-0747">Spliceosome</keyword>
<dbReference type="PANTHER" id="PTHR13007:SF19">
    <property type="entry name" value="PRE-MRNA-SPLICING FACTOR 18"/>
    <property type="match status" value="1"/>
</dbReference>
<dbReference type="Pfam" id="PF08799">
    <property type="entry name" value="PRP4"/>
    <property type="match status" value="1"/>
</dbReference>
<comment type="subcellular location">
    <subcellularLocation>
        <location evidence="1">Nucleus speckle</location>
    </subcellularLocation>
</comment>